<organism evidence="12 13">
    <name type="scientific">Stylophora pistillata</name>
    <name type="common">Smooth cauliflower coral</name>
    <dbReference type="NCBI Taxonomy" id="50429"/>
    <lineage>
        <taxon>Eukaryota</taxon>
        <taxon>Metazoa</taxon>
        <taxon>Cnidaria</taxon>
        <taxon>Anthozoa</taxon>
        <taxon>Hexacorallia</taxon>
        <taxon>Scleractinia</taxon>
        <taxon>Astrocoeniina</taxon>
        <taxon>Pocilloporidae</taxon>
        <taxon>Stylophora</taxon>
    </lineage>
</organism>
<dbReference type="OrthoDB" id="297496at2759"/>
<feature type="domain" description="Potassium channel" evidence="11">
    <location>
        <begin position="87"/>
        <end position="142"/>
    </location>
</feature>
<dbReference type="GO" id="GO:0005886">
    <property type="term" value="C:plasma membrane"/>
    <property type="evidence" value="ECO:0007669"/>
    <property type="project" value="TreeGrafter"/>
</dbReference>
<comment type="subcellular location">
    <subcellularLocation>
        <location evidence="1">Membrane</location>
        <topology evidence="1">Multi-pass membrane protein</topology>
    </subcellularLocation>
</comment>
<evidence type="ECO:0000256" key="8">
    <source>
        <dbReference type="RuleBase" id="RU003857"/>
    </source>
</evidence>
<feature type="compositionally biased region" description="Basic and acidic residues" evidence="9">
    <location>
        <begin position="290"/>
        <end position="310"/>
    </location>
</feature>
<reference evidence="13" key="1">
    <citation type="journal article" date="2017" name="bioRxiv">
        <title>Comparative analysis of the genomes of Stylophora pistillata and Acropora digitifera provides evidence for extensive differences between species of corals.</title>
        <authorList>
            <person name="Voolstra C.R."/>
            <person name="Li Y."/>
            <person name="Liew Y.J."/>
            <person name="Baumgarten S."/>
            <person name="Zoccola D."/>
            <person name="Flot J.-F."/>
            <person name="Tambutte S."/>
            <person name="Allemand D."/>
            <person name="Aranda M."/>
        </authorList>
    </citation>
    <scope>NUCLEOTIDE SEQUENCE [LARGE SCALE GENOMIC DNA]</scope>
</reference>
<feature type="transmembrane region" description="Helical" evidence="10">
    <location>
        <begin position="202"/>
        <end position="220"/>
    </location>
</feature>
<keyword evidence="4 10" id="KW-1133">Transmembrane helix</keyword>
<keyword evidence="2 8" id="KW-0813">Transport</keyword>
<dbReference type="Gene3D" id="1.10.287.70">
    <property type="match status" value="1"/>
</dbReference>
<evidence type="ECO:0000256" key="6">
    <source>
        <dbReference type="ARBA" id="ARBA00023136"/>
    </source>
</evidence>
<protein>
    <submittedName>
        <fullName evidence="12">Potassium channel subfamily K member 9</fullName>
    </submittedName>
</protein>
<comment type="similarity">
    <text evidence="8">Belongs to the two pore domain potassium channel (TC 1.A.1.8) family.</text>
</comment>
<keyword evidence="13" id="KW-1185">Reference proteome</keyword>
<evidence type="ECO:0000256" key="3">
    <source>
        <dbReference type="ARBA" id="ARBA00022692"/>
    </source>
</evidence>
<name>A0A2B4RZR9_STYPI</name>
<keyword evidence="3 8" id="KW-0812">Transmembrane</keyword>
<keyword evidence="6 10" id="KW-0472">Membrane</keyword>
<evidence type="ECO:0000313" key="12">
    <source>
        <dbReference type="EMBL" id="PFX22273.1"/>
    </source>
</evidence>
<dbReference type="PANTHER" id="PTHR11003:SF345">
    <property type="entry name" value="TWIK FAMILY OF POTASSIUM CHANNELS PROTEIN 18"/>
    <property type="match status" value="1"/>
</dbReference>
<dbReference type="GO" id="GO:0030322">
    <property type="term" value="P:stabilization of membrane potential"/>
    <property type="evidence" value="ECO:0007669"/>
    <property type="project" value="TreeGrafter"/>
</dbReference>
<comment type="caution">
    <text evidence="12">The sequence shown here is derived from an EMBL/GenBank/DDBJ whole genome shotgun (WGS) entry which is preliminary data.</text>
</comment>
<evidence type="ECO:0000256" key="2">
    <source>
        <dbReference type="ARBA" id="ARBA00022448"/>
    </source>
</evidence>
<gene>
    <name evidence="12" type="primary">Kcnk9</name>
    <name evidence="12" type="ORF">AWC38_SpisGene13228</name>
</gene>
<feature type="region of interest" description="Disordered" evidence="9">
    <location>
        <begin position="272"/>
        <end position="310"/>
    </location>
</feature>
<feature type="transmembrane region" description="Helical" evidence="10">
    <location>
        <begin position="120"/>
        <end position="137"/>
    </location>
</feature>
<evidence type="ECO:0000256" key="7">
    <source>
        <dbReference type="ARBA" id="ARBA00023303"/>
    </source>
</evidence>
<evidence type="ECO:0000259" key="11">
    <source>
        <dbReference type="Pfam" id="PF07885"/>
    </source>
</evidence>
<evidence type="ECO:0000256" key="1">
    <source>
        <dbReference type="ARBA" id="ARBA00004141"/>
    </source>
</evidence>
<keyword evidence="5 8" id="KW-0406">Ion transport</keyword>
<dbReference type="GO" id="GO:0022841">
    <property type="term" value="F:potassium ion leak channel activity"/>
    <property type="evidence" value="ECO:0007669"/>
    <property type="project" value="TreeGrafter"/>
</dbReference>
<evidence type="ECO:0000256" key="10">
    <source>
        <dbReference type="SAM" id="Phobius"/>
    </source>
</evidence>
<dbReference type="PRINTS" id="PR01333">
    <property type="entry name" value="2POREKCHANEL"/>
</dbReference>
<evidence type="ECO:0000256" key="9">
    <source>
        <dbReference type="SAM" id="MobiDB-lite"/>
    </source>
</evidence>
<dbReference type="EMBL" id="LSMT01000245">
    <property type="protein sequence ID" value="PFX22273.1"/>
    <property type="molecule type" value="Genomic_DNA"/>
</dbReference>
<feature type="domain" description="Potassium channel" evidence="11">
    <location>
        <begin position="177"/>
        <end position="251"/>
    </location>
</feature>
<sequence length="310" mass="34889">MGFLCVSNFVSKETKILLIRLSLFWGFLYGGAFLFKMIEDKATKEEIKKNTVEMEILKNMAIDKYNMTDDEFDILVNKLKTKACANLPEWSFKHATSFTLQLLTTIGYGNITPRTSTGQIITIVFAIFGIPLTVLTLKSIGEGYNRLVKCLITKLESCFCRRQNEIQNLELKVLLGNIFVLTTIVFSVAAESQAQDGWSIRQGAYVWFITLTTVGFGDFVPKTMMEYQPSGWIIPGLCFMAAVVDSVVEFVNKADFQLNRDNSKCLCCNNSPQSAQVEDDGTKKLSSNDLEIKGAHHQRRDANSARDTKF</sequence>
<dbReference type="SUPFAM" id="SSF81324">
    <property type="entry name" value="Voltage-gated potassium channels"/>
    <property type="match status" value="2"/>
</dbReference>
<dbReference type="AlphaFoldDB" id="A0A2B4RZR9"/>
<evidence type="ECO:0000256" key="5">
    <source>
        <dbReference type="ARBA" id="ARBA00023065"/>
    </source>
</evidence>
<dbReference type="Proteomes" id="UP000225706">
    <property type="component" value="Unassembled WGS sequence"/>
</dbReference>
<dbReference type="GO" id="GO:0015271">
    <property type="term" value="F:outward rectifier potassium channel activity"/>
    <property type="evidence" value="ECO:0007669"/>
    <property type="project" value="TreeGrafter"/>
</dbReference>
<dbReference type="InterPro" id="IPR003280">
    <property type="entry name" value="2pore_dom_K_chnl"/>
</dbReference>
<feature type="transmembrane region" description="Helical" evidence="10">
    <location>
        <begin position="171"/>
        <end position="190"/>
    </location>
</feature>
<evidence type="ECO:0000256" key="4">
    <source>
        <dbReference type="ARBA" id="ARBA00022989"/>
    </source>
</evidence>
<dbReference type="Pfam" id="PF07885">
    <property type="entry name" value="Ion_trans_2"/>
    <property type="match status" value="2"/>
</dbReference>
<dbReference type="PANTHER" id="PTHR11003">
    <property type="entry name" value="POTASSIUM CHANNEL, SUBFAMILY K"/>
    <property type="match status" value="1"/>
</dbReference>
<feature type="transmembrane region" description="Helical" evidence="10">
    <location>
        <begin position="16"/>
        <end position="35"/>
    </location>
</feature>
<feature type="transmembrane region" description="Helical" evidence="10">
    <location>
        <begin position="232"/>
        <end position="251"/>
    </location>
</feature>
<evidence type="ECO:0000313" key="13">
    <source>
        <dbReference type="Proteomes" id="UP000225706"/>
    </source>
</evidence>
<accession>A0A2B4RZR9</accession>
<keyword evidence="7 8" id="KW-0407">Ion channel</keyword>
<dbReference type="InterPro" id="IPR013099">
    <property type="entry name" value="K_chnl_dom"/>
</dbReference>
<proteinExistence type="inferred from homology"/>